<organism evidence="19 20">
    <name type="scientific">Salinimonas sediminis</name>
    <dbReference type="NCBI Taxonomy" id="2303538"/>
    <lineage>
        <taxon>Bacteria</taxon>
        <taxon>Pseudomonadati</taxon>
        <taxon>Pseudomonadota</taxon>
        <taxon>Gammaproteobacteria</taxon>
        <taxon>Alteromonadales</taxon>
        <taxon>Alteromonadaceae</taxon>
        <taxon>Alteromonas/Salinimonas group</taxon>
        <taxon>Salinimonas</taxon>
    </lineage>
</organism>
<dbReference type="InterPro" id="IPR006935">
    <property type="entry name" value="Helicase/UvrB_N"/>
</dbReference>
<dbReference type="AlphaFoldDB" id="A0A346NK26"/>
<dbReference type="FunFam" id="3.40.50.300:FF:000477">
    <property type="entry name" value="UvrABC system protein B"/>
    <property type="match status" value="1"/>
</dbReference>
<dbReference type="Pfam" id="PF12344">
    <property type="entry name" value="UvrB"/>
    <property type="match status" value="1"/>
</dbReference>
<dbReference type="OrthoDB" id="9806651at2"/>
<evidence type="ECO:0000256" key="14">
    <source>
        <dbReference type="RuleBase" id="RU003587"/>
    </source>
</evidence>
<keyword evidence="15" id="KW-0175">Coiled coil</keyword>
<keyword evidence="6 13" id="KW-0228">DNA excision</keyword>
<dbReference type="PANTHER" id="PTHR24029:SF0">
    <property type="entry name" value="UVRABC SYSTEM PROTEIN B"/>
    <property type="match status" value="1"/>
</dbReference>
<dbReference type="CDD" id="cd18790">
    <property type="entry name" value="SF2_C_UvrB"/>
    <property type="match status" value="1"/>
</dbReference>
<keyword evidence="8 13" id="KW-0267">Excision nuclease</keyword>
<dbReference type="SMART" id="SM00490">
    <property type="entry name" value="HELICc"/>
    <property type="match status" value="1"/>
</dbReference>
<dbReference type="GO" id="GO:0016887">
    <property type="term" value="F:ATP hydrolysis activity"/>
    <property type="evidence" value="ECO:0007669"/>
    <property type="project" value="InterPro"/>
</dbReference>
<evidence type="ECO:0000256" key="1">
    <source>
        <dbReference type="ARBA" id="ARBA00004496"/>
    </source>
</evidence>
<evidence type="ECO:0000256" key="11">
    <source>
        <dbReference type="ARBA" id="ARBA00026033"/>
    </source>
</evidence>
<dbReference type="FunFam" id="3.40.50.300:FF:000257">
    <property type="entry name" value="UvrABC system protein B"/>
    <property type="match status" value="1"/>
</dbReference>
<keyword evidence="5 13" id="KW-0227">DNA damage</keyword>
<evidence type="ECO:0000256" key="2">
    <source>
        <dbReference type="ARBA" id="ARBA00008533"/>
    </source>
</evidence>
<feature type="coiled-coil region" evidence="15">
    <location>
        <begin position="253"/>
        <end position="284"/>
    </location>
</feature>
<evidence type="ECO:0000313" key="19">
    <source>
        <dbReference type="EMBL" id="AXR05883.1"/>
    </source>
</evidence>
<dbReference type="InterPro" id="IPR004807">
    <property type="entry name" value="UvrB"/>
</dbReference>
<dbReference type="SUPFAM" id="SSF52540">
    <property type="entry name" value="P-loop containing nucleoside triphosphate hydrolases"/>
    <property type="match status" value="2"/>
</dbReference>
<dbReference type="Pfam" id="PF04851">
    <property type="entry name" value="ResIII"/>
    <property type="match status" value="1"/>
</dbReference>
<comment type="function">
    <text evidence="13">The UvrABC repair system catalyzes the recognition and processing of DNA lesions. A damage recognition complex composed of 2 UvrA and 2 UvrB subunits scans DNA for abnormalities. Upon binding of the UvrA(2)B(2) complex to a putative damaged site, the DNA wraps around one UvrB monomer. DNA wrap is dependent on ATP binding by UvrB and probably causes local melting of the DNA helix, facilitating insertion of UvrB beta-hairpin between the DNA strands. Then UvrB probes one DNA strand for the presence of a lesion. If a lesion is found the UvrA subunits dissociate and the UvrB-DNA preincision complex is formed. This complex is subsequently bound by UvrC and the second UvrB is released. If no lesion is found, the DNA wraps around the other UvrB subunit that will check the other stand for damage.</text>
</comment>
<comment type="domain">
    <text evidence="13">The beta-hairpin motif is involved in DNA binding.</text>
</comment>
<dbReference type="Proteomes" id="UP000262073">
    <property type="component" value="Chromosome"/>
</dbReference>
<dbReference type="PROSITE" id="PS51194">
    <property type="entry name" value="HELICASE_CTER"/>
    <property type="match status" value="1"/>
</dbReference>
<dbReference type="Pfam" id="PF17757">
    <property type="entry name" value="UvrB_inter"/>
    <property type="match status" value="1"/>
</dbReference>
<feature type="binding site" evidence="13">
    <location>
        <begin position="39"/>
        <end position="46"/>
    </location>
    <ligand>
        <name>ATP</name>
        <dbReference type="ChEBI" id="CHEBI:30616"/>
    </ligand>
</feature>
<dbReference type="GO" id="GO:0009380">
    <property type="term" value="C:excinuclease repair complex"/>
    <property type="evidence" value="ECO:0007669"/>
    <property type="project" value="InterPro"/>
</dbReference>
<comment type="similarity">
    <text evidence="2 13 14">Belongs to the UvrB family.</text>
</comment>
<feature type="domain" description="Helicase C-terminal" evidence="18">
    <location>
        <begin position="431"/>
        <end position="597"/>
    </location>
</feature>
<dbReference type="CDD" id="cd17916">
    <property type="entry name" value="DEXHc_UvrB"/>
    <property type="match status" value="1"/>
</dbReference>
<dbReference type="InterPro" id="IPR036876">
    <property type="entry name" value="UVR_dom_sf"/>
</dbReference>
<keyword evidence="20" id="KW-1185">Reference proteome</keyword>
<dbReference type="InterPro" id="IPR041471">
    <property type="entry name" value="UvrB_inter"/>
</dbReference>
<dbReference type="GO" id="GO:0009432">
    <property type="term" value="P:SOS response"/>
    <property type="evidence" value="ECO:0007669"/>
    <property type="project" value="UniProtKB-UniRule"/>
</dbReference>
<dbReference type="NCBIfam" id="NF003673">
    <property type="entry name" value="PRK05298.1"/>
    <property type="match status" value="1"/>
</dbReference>
<dbReference type="SUPFAM" id="SSF46600">
    <property type="entry name" value="C-terminal UvrC-binding domain of UvrB"/>
    <property type="match status" value="1"/>
</dbReference>
<dbReference type="InterPro" id="IPR001943">
    <property type="entry name" value="UVR_dom"/>
</dbReference>
<dbReference type="GO" id="GO:0005524">
    <property type="term" value="F:ATP binding"/>
    <property type="evidence" value="ECO:0007669"/>
    <property type="project" value="UniProtKB-UniRule"/>
</dbReference>
<evidence type="ECO:0000256" key="4">
    <source>
        <dbReference type="ARBA" id="ARBA00022741"/>
    </source>
</evidence>
<comment type="subunit">
    <text evidence="11 13 14">Forms a heterotetramer with UvrA during the search for lesions. Interacts with UvrC in an incision complex.</text>
</comment>
<comment type="subcellular location">
    <subcellularLocation>
        <location evidence="1 13 14">Cytoplasm</location>
    </subcellularLocation>
</comment>
<evidence type="ECO:0000256" key="8">
    <source>
        <dbReference type="ARBA" id="ARBA00022881"/>
    </source>
</evidence>
<keyword evidence="10 13" id="KW-0742">SOS response</keyword>
<dbReference type="Gene3D" id="3.40.50.300">
    <property type="entry name" value="P-loop containing nucleotide triphosphate hydrolases"/>
    <property type="match status" value="3"/>
</dbReference>
<evidence type="ECO:0000256" key="5">
    <source>
        <dbReference type="ARBA" id="ARBA00022763"/>
    </source>
</evidence>
<dbReference type="InterPro" id="IPR014001">
    <property type="entry name" value="Helicase_ATP-bd"/>
</dbReference>
<feature type="domain" description="Helicase ATP-binding" evidence="17">
    <location>
        <begin position="26"/>
        <end position="159"/>
    </location>
</feature>
<dbReference type="GO" id="GO:0005737">
    <property type="term" value="C:cytoplasm"/>
    <property type="evidence" value="ECO:0007669"/>
    <property type="project" value="UniProtKB-SubCell"/>
</dbReference>
<dbReference type="PROSITE" id="PS51192">
    <property type="entry name" value="HELICASE_ATP_BIND_1"/>
    <property type="match status" value="1"/>
</dbReference>
<dbReference type="SMART" id="SM00487">
    <property type="entry name" value="DEXDc"/>
    <property type="match status" value="1"/>
</dbReference>
<dbReference type="GO" id="GO:0006289">
    <property type="term" value="P:nucleotide-excision repair"/>
    <property type="evidence" value="ECO:0007669"/>
    <property type="project" value="UniProtKB-UniRule"/>
</dbReference>
<evidence type="ECO:0000256" key="9">
    <source>
        <dbReference type="ARBA" id="ARBA00023204"/>
    </source>
</evidence>
<dbReference type="InterPro" id="IPR027417">
    <property type="entry name" value="P-loop_NTPase"/>
</dbReference>
<dbReference type="InterPro" id="IPR001650">
    <property type="entry name" value="Helicase_C-like"/>
</dbReference>
<accession>A0A346NK26</accession>
<evidence type="ECO:0000256" key="7">
    <source>
        <dbReference type="ARBA" id="ARBA00022840"/>
    </source>
</evidence>
<evidence type="ECO:0000256" key="6">
    <source>
        <dbReference type="ARBA" id="ARBA00022769"/>
    </source>
</evidence>
<evidence type="ECO:0000259" key="18">
    <source>
        <dbReference type="PROSITE" id="PS51194"/>
    </source>
</evidence>
<dbReference type="NCBIfam" id="TIGR00631">
    <property type="entry name" value="uvrb"/>
    <property type="match status" value="1"/>
</dbReference>
<gene>
    <name evidence="13 19" type="primary">uvrB</name>
    <name evidence="19" type="ORF">D0Y50_05520</name>
</gene>
<keyword evidence="9 13" id="KW-0234">DNA repair</keyword>
<sequence length="671" mass="76315">MSRGFELVSKYQPSGDQPKAIASLIDGLDSGLVAQTLLGVTGSGKTFTMANVIASVQRPTLILAHNKTLAAQLYGEMKEFFPNNAVEYFVSYYDYYQPEAYVPSTDTFIEKDSSINEHIEQMRLSATKALMERRDVVIVASVSAIYGLGDPESYMKMLLHLRKGDTMDQRDILRRLAELQYSRNDIAFERGNFRVRGDVIDIFPADSEKQAVRVELFDDEIDNISLFDPLTGEVEKRVVRATVFPKTHYVTPREKILDAIEKIKEELKDRKDQLKSVNKLLEEQRISQRTQFDVEMMLELGYCSGIENYSRYLSGRAPGEPPPTLLDYFPADGLMFIDESHVTVSQVGAMYKGDRSRKETLVEYGFRLPSALDNRPLKFDEFEQICPQTVYVSATPGNYELQKCDNDIVEQVVRPTGLLDPEIEVRPVATQVDDVLSEIHKRVEVDERVLITTLTKRMAEDLSEYLNEHGVKVRYLHSDIDTVERMEIIRDLRLGKFDVLVGINLLREGLDMPEVSLVAILDADKEGFLRAERSLIQTIGRAARHLNGRAILYGDTITKSMQKAIDETNRRREKQEAYNLEHGVTPQSLNKPITDIMDLGDSKNSDPGRVRLRKMGDKKKGQDTINPTDLMARIAELEKQMFESARELEFEKAASIRDEVETLRKQVVALS</sequence>
<dbReference type="RefSeq" id="WP_108566499.1">
    <property type="nucleotide sequence ID" value="NZ_CP031769.1"/>
</dbReference>
<keyword evidence="3 13" id="KW-0963">Cytoplasm</keyword>
<evidence type="ECO:0000259" key="17">
    <source>
        <dbReference type="PROSITE" id="PS51192"/>
    </source>
</evidence>
<keyword evidence="4 13" id="KW-0547">Nucleotide-binding</keyword>
<dbReference type="GO" id="GO:0009381">
    <property type="term" value="F:excinuclease ABC activity"/>
    <property type="evidence" value="ECO:0007669"/>
    <property type="project" value="UniProtKB-UniRule"/>
</dbReference>
<dbReference type="GO" id="GO:0003677">
    <property type="term" value="F:DNA binding"/>
    <property type="evidence" value="ECO:0007669"/>
    <property type="project" value="UniProtKB-UniRule"/>
</dbReference>
<evidence type="ECO:0000256" key="10">
    <source>
        <dbReference type="ARBA" id="ARBA00023236"/>
    </source>
</evidence>
<name>A0A346NK26_9ALTE</name>
<feature type="short sequence motif" description="Beta-hairpin" evidence="13">
    <location>
        <begin position="92"/>
        <end position="115"/>
    </location>
</feature>
<evidence type="ECO:0000256" key="12">
    <source>
        <dbReference type="ARBA" id="ARBA00029504"/>
    </source>
</evidence>
<dbReference type="Gene3D" id="4.10.860.10">
    <property type="entry name" value="UVR domain"/>
    <property type="match status" value="1"/>
</dbReference>
<evidence type="ECO:0000256" key="3">
    <source>
        <dbReference type="ARBA" id="ARBA00022490"/>
    </source>
</evidence>
<dbReference type="EMBL" id="CP031769">
    <property type="protein sequence ID" value="AXR05883.1"/>
    <property type="molecule type" value="Genomic_DNA"/>
</dbReference>
<evidence type="ECO:0000256" key="13">
    <source>
        <dbReference type="HAMAP-Rule" id="MF_00204"/>
    </source>
</evidence>
<evidence type="ECO:0000259" key="16">
    <source>
        <dbReference type="PROSITE" id="PS50151"/>
    </source>
</evidence>
<protein>
    <recommendedName>
        <fullName evidence="12 13">UvrABC system protein B</fullName>
        <shortName evidence="13">Protein UvrB</shortName>
    </recommendedName>
    <alternativeName>
        <fullName evidence="13">Excinuclease ABC subunit B</fullName>
    </alternativeName>
</protein>
<dbReference type="PANTHER" id="PTHR24029">
    <property type="entry name" value="UVRABC SYSTEM PROTEIN B"/>
    <property type="match status" value="1"/>
</dbReference>
<evidence type="ECO:0000256" key="15">
    <source>
        <dbReference type="SAM" id="Coils"/>
    </source>
</evidence>
<proteinExistence type="inferred from homology"/>
<dbReference type="Pfam" id="PF00271">
    <property type="entry name" value="Helicase_C"/>
    <property type="match status" value="1"/>
</dbReference>
<dbReference type="KEGG" id="salm:D0Y50_05520"/>
<keyword evidence="7 13" id="KW-0067">ATP-binding</keyword>
<dbReference type="HAMAP" id="MF_00204">
    <property type="entry name" value="UvrB"/>
    <property type="match status" value="1"/>
</dbReference>
<reference evidence="19 20" key="1">
    <citation type="submission" date="2018-08" db="EMBL/GenBank/DDBJ databases">
        <title>Salinimonas sediminis sp. nov., a piezophilic bacterium isolated from a deep-sea sediment sample from the New Britain Trench.</title>
        <authorList>
            <person name="Cao J."/>
        </authorList>
    </citation>
    <scope>NUCLEOTIDE SEQUENCE [LARGE SCALE GENOMIC DNA]</scope>
    <source>
        <strain evidence="19 20">N102</strain>
    </source>
</reference>
<dbReference type="InterPro" id="IPR024759">
    <property type="entry name" value="UvrB_YAD/RRR_dom"/>
</dbReference>
<dbReference type="PROSITE" id="PS50151">
    <property type="entry name" value="UVR"/>
    <property type="match status" value="1"/>
</dbReference>
<dbReference type="Pfam" id="PF02151">
    <property type="entry name" value="UVR"/>
    <property type="match status" value="1"/>
</dbReference>
<feature type="domain" description="UVR" evidence="16">
    <location>
        <begin position="631"/>
        <end position="666"/>
    </location>
</feature>
<evidence type="ECO:0000313" key="20">
    <source>
        <dbReference type="Proteomes" id="UP000262073"/>
    </source>
</evidence>